<keyword evidence="2" id="KW-1003">Cell membrane</keyword>
<dbReference type="Proteomes" id="UP000004508">
    <property type="component" value="Unassembled WGS sequence"/>
</dbReference>
<dbReference type="PANTHER" id="PTHR43166">
    <property type="entry name" value="AMINO ACID IMPORT ATP-BINDING PROTEIN"/>
    <property type="match status" value="1"/>
</dbReference>
<evidence type="ECO:0000256" key="6">
    <source>
        <dbReference type="ARBA" id="ARBA00023136"/>
    </source>
</evidence>
<dbReference type="Pfam" id="PF00005">
    <property type="entry name" value="ABC_tran"/>
    <property type="match status" value="1"/>
</dbReference>
<dbReference type="InParanoid" id="D6TBM9"/>
<dbReference type="InterPro" id="IPR003439">
    <property type="entry name" value="ABC_transporter-like_ATP-bd"/>
</dbReference>
<evidence type="ECO:0000256" key="1">
    <source>
        <dbReference type="ARBA" id="ARBA00022448"/>
    </source>
</evidence>
<dbReference type="InterPro" id="IPR017871">
    <property type="entry name" value="ABC_transporter-like_CS"/>
</dbReference>
<dbReference type="OrthoDB" id="9802264at2"/>
<dbReference type="EMBL" id="ADVG01000001">
    <property type="protein sequence ID" value="EFH89811.1"/>
    <property type="molecule type" value="Genomic_DNA"/>
</dbReference>
<accession>D6TBM9</accession>
<dbReference type="CDD" id="cd03256">
    <property type="entry name" value="ABC_PhnC_transporter"/>
    <property type="match status" value="1"/>
</dbReference>
<keyword evidence="9" id="KW-1185">Reference proteome</keyword>
<evidence type="ECO:0000259" key="7">
    <source>
        <dbReference type="PROSITE" id="PS50893"/>
    </source>
</evidence>
<dbReference type="GO" id="GO:0016020">
    <property type="term" value="C:membrane"/>
    <property type="evidence" value="ECO:0007669"/>
    <property type="project" value="InterPro"/>
</dbReference>
<protein>
    <submittedName>
        <fullName evidence="8">Phosphonate ABC transporter, ATPase subunit</fullName>
    </submittedName>
</protein>
<keyword evidence="3" id="KW-0547">Nucleotide-binding</keyword>
<dbReference type="InterPro" id="IPR012693">
    <property type="entry name" value="ABC_transpr_PhnC"/>
</dbReference>
<dbReference type="InterPro" id="IPR050086">
    <property type="entry name" value="MetN_ABC_transporter-like"/>
</dbReference>
<evidence type="ECO:0000256" key="5">
    <source>
        <dbReference type="ARBA" id="ARBA00022967"/>
    </source>
</evidence>
<evidence type="ECO:0000256" key="4">
    <source>
        <dbReference type="ARBA" id="ARBA00022840"/>
    </source>
</evidence>
<dbReference type="GO" id="GO:0016887">
    <property type="term" value="F:ATP hydrolysis activity"/>
    <property type="evidence" value="ECO:0007669"/>
    <property type="project" value="InterPro"/>
</dbReference>
<evidence type="ECO:0000256" key="3">
    <source>
        <dbReference type="ARBA" id="ARBA00022741"/>
    </source>
</evidence>
<dbReference type="Gene3D" id="3.40.50.300">
    <property type="entry name" value="P-loop containing nucleotide triphosphate hydrolases"/>
    <property type="match status" value="1"/>
</dbReference>
<gene>
    <name evidence="8" type="ORF">Krac_11384</name>
</gene>
<dbReference type="AlphaFoldDB" id="D6TBM9"/>
<keyword evidence="4" id="KW-0067">ATP-binding</keyword>
<dbReference type="InterPro" id="IPR003593">
    <property type="entry name" value="AAA+_ATPase"/>
</dbReference>
<dbReference type="eggNOG" id="COG3638">
    <property type="taxonomic scope" value="Bacteria"/>
</dbReference>
<dbReference type="STRING" id="485913.Krac_11384"/>
<comment type="caution">
    <text evidence="8">The sequence shown here is derived from an EMBL/GenBank/DDBJ whole genome shotgun (WGS) entry which is preliminary data.</text>
</comment>
<name>D6TBM9_KTERA</name>
<proteinExistence type="predicted"/>
<keyword evidence="6" id="KW-0472">Membrane</keyword>
<evidence type="ECO:0000313" key="9">
    <source>
        <dbReference type="Proteomes" id="UP000004508"/>
    </source>
</evidence>
<dbReference type="InterPro" id="IPR027417">
    <property type="entry name" value="P-loop_NTPase"/>
</dbReference>
<dbReference type="PROSITE" id="PS00211">
    <property type="entry name" value="ABC_TRANSPORTER_1"/>
    <property type="match status" value="1"/>
</dbReference>
<dbReference type="NCBIfam" id="TIGR02315">
    <property type="entry name" value="ABC_phnC"/>
    <property type="match status" value="1"/>
</dbReference>
<feature type="domain" description="ABC transporter" evidence="7">
    <location>
        <begin position="18"/>
        <end position="262"/>
    </location>
</feature>
<keyword evidence="1" id="KW-0813">Transport</keyword>
<evidence type="ECO:0000313" key="8">
    <source>
        <dbReference type="EMBL" id="EFH89811.1"/>
    </source>
</evidence>
<organism evidence="8 9">
    <name type="scientific">Ktedonobacter racemifer DSM 44963</name>
    <dbReference type="NCBI Taxonomy" id="485913"/>
    <lineage>
        <taxon>Bacteria</taxon>
        <taxon>Bacillati</taxon>
        <taxon>Chloroflexota</taxon>
        <taxon>Ktedonobacteria</taxon>
        <taxon>Ktedonobacterales</taxon>
        <taxon>Ktedonobacteraceae</taxon>
        <taxon>Ktedonobacter</taxon>
    </lineage>
</organism>
<dbReference type="GO" id="GO:0015416">
    <property type="term" value="F:ABC-type phosphonate transporter activity"/>
    <property type="evidence" value="ECO:0007669"/>
    <property type="project" value="InterPro"/>
</dbReference>
<sequence length="273" mass="30191">MEKEIGKELLSTSNTAILEVEDLSKIYPNGYEALSAISFKVERGEFICIIGRSGAGKSTLLRCINGLIPVTHGSIRIQGKDLGGMDDNQQLALRRHIGFIFQEFNLVDRLSVLHNVLTGRLGYVSDFEALTGYFGRKHREKALSCLERVNMLPRATYRADRLSGGEKQRVAIARALAQEPLLLLADEPVASLDPELSWNIIHDLRTVAKEEGVPTLVNIHDIDTAKQFADRIIGIAQGRILFDGPPAELDAETLREIYRGANPAGVSRYEQPA</sequence>
<keyword evidence="5" id="KW-1278">Translocase</keyword>
<dbReference type="PROSITE" id="PS50893">
    <property type="entry name" value="ABC_TRANSPORTER_2"/>
    <property type="match status" value="1"/>
</dbReference>
<evidence type="ECO:0000256" key="2">
    <source>
        <dbReference type="ARBA" id="ARBA00022475"/>
    </source>
</evidence>
<dbReference type="PANTHER" id="PTHR43166:SF6">
    <property type="entry name" value="PHOSPHONATES IMPORT ATP-BINDING PROTEIN PHNC"/>
    <property type="match status" value="1"/>
</dbReference>
<dbReference type="SUPFAM" id="SSF52540">
    <property type="entry name" value="P-loop containing nucleoside triphosphate hydrolases"/>
    <property type="match status" value="1"/>
</dbReference>
<reference evidence="8 9" key="1">
    <citation type="journal article" date="2011" name="Stand. Genomic Sci.">
        <title>Non-contiguous finished genome sequence and contextual data of the filamentous soil bacterium Ktedonobacter racemifer type strain (SOSP1-21).</title>
        <authorList>
            <person name="Chang Y.J."/>
            <person name="Land M."/>
            <person name="Hauser L."/>
            <person name="Chertkov O."/>
            <person name="Del Rio T.G."/>
            <person name="Nolan M."/>
            <person name="Copeland A."/>
            <person name="Tice H."/>
            <person name="Cheng J.F."/>
            <person name="Lucas S."/>
            <person name="Han C."/>
            <person name="Goodwin L."/>
            <person name="Pitluck S."/>
            <person name="Ivanova N."/>
            <person name="Ovchinikova G."/>
            <person name="Pati A."/>
            <person name="Chen A."/>
            <person name="Palaniappan K."/>
            <person name="Mavromatis K."/>
            <person name="Liolios K."/>
            <person name="Brettin T."/>
            <person name="Fiebig A."/>
            <person name="Rohde M."/>
            <person name="Abt B."/>
            <person name="Goker M."/>
            <person name="Detter J.C."/>
            <person name="Woyke T."/>
            <person name="Bristow J."/>
            <person name="Eisen J.A."/>
            <person name="Markowitz V."/>
            <person name="Hugenholtz P."/>
            <person name="Kyrpides N.C."/>
            <person name="Klenk H.P."/>
            <person name="Lapidus A."/>
        </authorList>
    </citation>
    <scope>NUCLEOTIDE SEQUENCE [LARGE SCALE GENOMIC DNA]</scope>
    <source>
        <strain evidence="9">DSM 44963</strain>
    </source>
</reference>
<dbReference type="SMART" id="SM00382">
    <property type="entry name" value="AAA"/>
    <property type="match status" value="1"/>
</dbReference>
<dbReference type="GO" id="GO:0005524">
    <property type="term" value="F:ATP binding"/>
    <property type="evidence" value="ECO:0007669"/>
    <property type="project" value="UniProtKB-KW"/>
</dbReference>